<keyword evidence="3" id="KW-1185">Reference proteome</keyword>
<dbReference type="Pfam" id="PF04149">
    <property type="entry name" value="DUF397"/>
    <property type="match status" value="1"/>
</dbReference>
<comment type="caution">
    <text evidence="2">The sequence shown here is derived from an EMBL/GenBank/DDBJ whole genome shotgun (WGS) entry which is preliminary data.</text>
</comment>
<name>A0A229R942_AMYAL</name>
<dbReference type="EMBL" id="NMQU01000158">
    <property type="protein sequence ID" value="OXM43168.1"/>
    <property type="molecule type" value="Genomic_DNA"/>
</dbReference>
<feature type="domain" description="DUF397" evidence="1">
    <location>
        <begin position="15"/>
        <end position="67"/>
    </location>
</feature>
<protein>
    <submittedName>
        <fullName evidence="2">DUF397 domain-containing protein</fullName>
    </submittedName>
</protein>
<accession>A0A229R942</accession>
<evidence type="ECO:0000259" key="1">
    <source>
        <dbReference type="Pfam" id="PF04149"/>
    </source>
</evidence>
<gene>
    <name evidence="2" type="ORF">CFP75_39705</name>
</gene>
<organism evidence="2 3">
    <name type="scientific">Amycolatopsis alba DSM 44262</name>
    <dbReference type="NCBI Taxonomy" id="1125972"/>
    <lineage>
        <taxon>Bacteria</taxon>
        <taxon>Bacillati</taxon>
        <taxon>Actinomycetota</taxon>
        <taxon>Actinomycetes</taxon>
        <taxon>Pseudonocardiales</taxon>
        <taxon>Pseudonocardiaceae</taxon>
        <taxon>Amycolatopsis</taxon>
    </lineage>
</organism>
<dbReference type="RefSeq" id="WP_020636178.1">
    <property type="nucleotide sequence ID" value="NZ_KB913032.1"/>
</dbReference>
<evidence type="ECO:0000313" key="3">
    <source>
        <dbReference type="Proteomes" id="UP000215563"/>
    </source>
</evidence>
<dbReference type="OrthoDB" id="4564763at2"/>
<reference evidence="2 3" key="1">
    <citation type="submission" date="2017-07" db="EMBL/GenBank/DDBJ databases">
        <title>Amycolatopsis alba DSM 44262 Genome sequencing and assembly.</title>
        <authorList>
            <person name="Kaur N."/>
            <person name="Mayilraj S."/>
        </authorList>
    </citation>
    <scope>NUCLEOTIDE SEQUENCE [LARGE SCALE GENOMIC DNA]</scope>
    <source>
        <strain evidence="2 3">DSM 44262</strain>
    </source>
</reference>
<dbReference type="InterPro" id="IPR007278">
    <property type="entry name" value="DUF397"/>
</dbReference>
<evidence type="ECO:0000313" key="2">
    <source>
        <dbReference type="EMBL" id="OXM43168.1"/>
    </source>
</evidence>
<dbReference type="AlphaFoldDB" id="A0A229R942"/>
<dbReference type="Proteomes" id="UP000215563">
    <property type="component" value="Unassembled WGS sequence"/>
</dbReference>
<proteinExistence type="predicted"/>
<sequence length="74" mass="7763">MNNEDAVAALADATNWHKASYSKENGGCVEVGSVPGVIGVRDTKLGAASPILAFDPTEWAAFIHSAKDGEFDQL</sequence>